<gene>
    <name evidence="2" type="ORF">DSTB1V02_LOCUS12020</name>
</gene>
<accession>A0A7R9FRK4</accession>
<evidence type="ECO:0000313" key="2">
    <source>
        <dbReference type="EMBL" id="CAD7252262.1"/>
    </source>
</evidence>
<keyword evidence="3" id="KW-1185">Reference proteome</keyword>
<dbReference type="PANTHER" id="PTHR38553">
    <property type="entry name" value="PROTEIN CBG19621"/>
    <property type="match status" value="1"/>
</dbReference>
<feature type="transmembrane region" description="Helical" evidence="1">
    <location>
        <begin position="103"/>
        <end position="125"/>
    </location>
</feature>
<dbReference type="OrthoDB" id="5818871at2759"/>
<evidence type="ECO:0000256" key="1">
    <source>
        <dbReference type="SAM" id="Phobius"/>
    </source>
</evidence>
<reference evidence="2" key="1">
    <citation type="submission" date="2020-11" db="EMBL/GenBank/DDBJ databases">
        <authorList>
            <person name="Tran Van P."/>
        </authorList>
    </citation>
    <scope>NUCLEOTIDE SEQUENCE</scope>
</reference>
<keyword evidence="1" id="KW-0812">Transmembrane</keyword>
<organism evidence="2">
    <name type="scientific">Darwinula stevensoni</name>
    <dbReference type="NCBI Taxonomy" id="69355"/>
    <lineage>
        <taxon>Eukaryota</taxon>
        <taxon>Metazoa</taxon>
        <taxon>Ecdysozoa</taxon>
        <taxon>Arthropoda</taxon>
        <taxon>Crustacea</taxon>
        <taxon>Oligostraca</taxon>
        <taxon>Ostracoda</taxon>
        <taxon>Podocopa</taxon>
        <taxon>Podocopida</taxon>
        <taxon>Darwinulocopina</taxon>
        <taxon>Darwinuloidea</taxon>
        <taxon>Darwinulidae</taxon>
        <taxon>Darwinula</taxon>
    </lineage>
</organism>
<keyword evidence="1" id="KW-1133">Transmembrane helix</keyword>
<dbReference type="EMBL" id="LR903771">
    <property type="protein sequence ID" value="CAD7252262.1"/>
    <property type="molecule type" value="Genomic_DNA"/>
</dbReference>
<dbReference type="AlphaFoldDB" id="A0A7R9FRK4"/>
<evidence type="ECO:0000313" key="3">
    <source>
        <dbReference type="Proteomes" id="UP000677054"/>
    </source>
</evidence>
<sequence>MFLTAGLSVLDVKYKSENMSFLQHKIYLRGCTKFLVLASYPSILEVPGSLGCTGRRPKNAELNIRDPSISDLRILGTPYGKKPSTTPVSVFLIMQSSFVFEPYWLMLSSGDFVIVQLFMVAGIYITKKINSLSTEEMMKKTQKRDLWAVILVFEFSAFLPLTYDVILQILGDDEIGCSGVFGHQQKVYSITFFIYMIFKFMLPIWTMLLVFHPTPSSPQDSLAVLGFGSEALTSSFIFNADTSGSQAYKRLHSPVPYDTPYDDPYTSRSFSIGGSVSSTPRSSQRIASAAIPQVIVNGPVGDTDLPPSEQEVDA</sequence>
<dbReference type="EMBL" id="CAJPEV010004254">
    <property type="protein sequence ID" value="CAG0901465.1"/>
    <property type="molecule type" value="Genomic_DNA"/>
</dbReference>
<keyword evidence="1" id="KW-0472">Membrane</keyword>
<protein>
    <submittedName>
        <fullName evidence="2">Uncharacterized protein</fullName>
    </submittedName>
</protein>
<name>A0A7R9FRK4_9CRUS</name>
<feature type="transmembrane region" description="Helical" evidence="1">
    <location>
        <begin position="190"/>
        <end position="211"/>
    </location>
</feature>
<dbReference type="PANTHER" id="PTHR38553:SF1">
    <property type="entry name" value="G PROTEIN-COUPLED RECEPTOR"/>
    <property type="match status" value="1"/>
</dbReference>
<feature type="transmembrane region" description="Helical" evidence="1">
    <location>
        <begin position="146"/>
        <end position="170"/>
    </location>
</feature>
<dbReference type="Proteomes" id="UP000677054">
    <property type="component" value="Unassembled WGS sequence"/>
</dbReference>
<proteinExistence type="predicted"/>